<sequence length="38" mass="4182">MTRASSRVSLKTVEYCSPAWIDLTDWTSASCPVTMGMV</sequence>
<evidence type="ECO:0000313" key="1">
    <source>
        <dbReference type="EMBL" id="KTF06224.1"/>
    </source>
</evidence>
<dbReference type="AlphaFoldDB" id="A0A1B6NRX5"/>
<accession>A0A1B6NRX5</accession>
<dbReference type="EMBL" id="AYSL01001291">
    <property type="protein sequence ID" value="KTF06224.1"/>
    <property type="molecule type" value="Genomic_DNA"/>
</dbReference>
<gene>
    <name evidence="1" type="ORF">MGSAQ_002280</name>
</gene>
<proteinExistence type="predicted"/>
<reference evidence="1" key="1">
    <citation type="submission" date="2013-11" db="EMBL/GenBank/DDBJ databases">
        <title>Microbial diversity, functional groups and degradation webs in Northern and Southern Mediterranean and Red Sea marine crude oil polluted sites.</title>
        <authorList>
            <person name="Daffonchio D."/>
            <person name="Mapelli F."/>
            <person name="Ferrer M."/>
            <person name="Richter M."/>
            <person name="Cherif A."/>
            <person name="Malkawi H.I."/>
            <person name="Yakimov M.M."/>
            <person name="Abdel-Fattah Y.R."/>
            <person name="Blaghen M."/>
            <person name="Golyshin P.N."/>
            <person name="Kalogerakis N."/>
            <person name="Boon N."/>
            <person name="Magagnini M."/>
            <person name="Fava F."/>
        </authorList>
    </citation>
    <scope>NUCLEOTIDE SEQUENCE</scope>
</reference>
<organism evidence="1">
    <name type="scientific">marine sediment metagenome</name>
    <dbReference type="NCBI Taxonomy" id="412755"/>
    <lineage>
        <taxon>unclassified sequences</taxon>
        <taxon>metagenomes</taxon>
        <taxon>ecological metagenomes</taxon>
    </lineage>
</organism>
<comment type="caution">
    <text evidence="1">The sequence shown here is derived from an EMBL/GenBank/DDBJ whole genome shotgun (WGS) entry which is preliminary data.</text>
</comment>
<protein>
    <submittedName>
        <fullName evidence="1">Uncharacterized protein</fullName>
    </submittedName>
</protein>
<name>A0A1B6NRX5_9ZZZZ</name>